<name>A0A059CXA7_EUCGR</name>
<gene>
    <name evidence="3" type="ORF">EUGRSUZ_C04223</name>
</gene>
<feature type="transmembrane region" description="Helical" evidence="2">
    <location>
        <begin position="12"/>
        <end position="29"/>
    </location>
</feature>
<keyword evidence="2" id="KW-0472">Membrane</keyword>
<reference evidence="3" key="1">
    <citation type="submission" date="2013-07" db="EMBL/GenBank/DDBJ databases">
        <title>The genome of Eucalyptus grandis.</title>
        <authorList>
            <person name="Schmutz J."/>
            <person name="Hayes R."/>
            <person name="Myburg A."/>
            <person name="Tuskan G."/>
            <person name="Grattapaglia D."/>
            <person name="Rokhsar D.S."/>
        </authorList>
    </citation>
    <scope>NUCLEOTIDE SEQUENCE</scope>
    <source>
        <tissue evidence="3">Leaf extractions</tissue>
    </source>
</reference>
<dbReference type="EMBL" id="KK198755">
    <property type="protein sequence ID" value="KCW82854.1"/>
    <property type="molecule type" value="Genomic_DNA"/>
</dbReference>
<dbReference type="OrthoDB" id="1708405at2759"/>
<protein>
    <submittedName>
        <fullName evidence="3">Uncharacterized protein</fullName>
    </submittedName>
</protein>
<evidence type="ECO:0000256" key="1">
    <source>
        <dbReference type="SAM" id="MobiDB-lite"/>
    </source>
</evidence>
<dbReference type="AlphaFoldDB" id="A0A059CXA7"/>
<evidence type="ECO:0000256" key="2">
    <source>
        <dbReference type="SAM" id="Phobius"/>
    </source>
</evidence>
<dbReference type="InParanoid" id="A0A059CXA7"/>
<proteinExistence type="predicted"/>
<keyword evidence="2" id="KW-1133">Transmembrane helix</keyword>
<organism evidence="3">
    <name type="scientific">Eucalyptus grandis</name>
    <name type="common">Flooded gum</name>
    <dbReference type="NCBI Taxonomy" id="71139"/>
    <lineage>
        <taxon>Eukaryota</taxon>
        <taxon>Viridiplantae</taxon>
        <taxon>Streptophyta</taxon>
        <taxon>Embryophyta</taxon>
        <taxon>Tracheophyta</taxon>
        <taxon>Spermatophyta</taxon>
        <taxon>Magnoliopsida</taxon>
        <taxon>eudicotyledons</taxon>
        <taxon>Gunneridae</taxon>
        <taxon>Pentapetalae</taxon>
        <taxon>rosids</taxon>
        <taxon>malvids</taxon>
        <taxon>Myrtales</taxon>
        <taxon>Myrtaceae</taxon>
        <taxon>Myrtoideae</taxon>
        <taxon>Eucalypteae</taxon>
        <taxon>Eucalyptus</taxon>
    </lineage>
</organism>
<dbReference type="PANTHER" id="PTHR33564">
    <property type="entry name" value="TRANSMEMBRANE PROTEIN"/>
    <property type="match status" value="1"/>
</dbReference>
<dbReference type="KEGG" id="egr:104438542"/>
<accession>A0A059CXA7</accession>
<keyword evidence="2" id="KW-0812">Transmembrane</keyword>
<dbReference type="Gramene" id="KCW82854">
    <property type="protein sequence ID" value="KCW82854"/>
    <property type="gene ID" value="EUGRSUZ_C04223"/>
</dbReference>
<feature type="region of interest" description="Disordered" evidence="1">
    <location>
        <begin position="96"/>
        <end position="124"/>
    </location>
</feature>
<sequence>MNLIPSSERASLATAMAVWGTFILFAIGFQKSYSTTRVIIDHITEFSDLDIPSCTISGAAKKKKIKREKARKTARFEEHVADPDCYDEEFKIHRHGNDYNDDEDSDHRPSPSTKDKSSSKFGGMPANRAALYEAILSDRVRHRLASCYR</sequence>
<dbReference type="PANTHER" id="PTHR33564:SF11">
    <property type="entry name" value="OS06G0604600 PROTEIN"/>
    <property type="match status" value="1"/>
</dbReference>
<evidence type="ECO:0000313" key="3">
    <source>
        <dbReference type="EMBL" id="KCW82854.1"/>
    </source>
</evidence>
<feature type="compositionally biased region" description="Basic and acidic residues" evidence="1">
    <location>
        <begin position="105"/>
        <end position="118"/>
    </location>
</feature>